<evidence type="ECO:0000313" key="3">
    <source>
        <dbReference type="Proteomes" id="UP000823914"/>
    </source>
</evidence>
<accession>A0A9E2NYI3</accession>
<proteinExistence type="predicted"/>
<feature type="compositionally biased region" description="Basic and acidic residues" evidence="1">
    <location>
        <begin position="110"/>
        <end position="122"/>
    </location>
</feature>
<dbReference type="AlphaFoldDB" id="A0A9E2NYI3"/>
<name>A0A9E2NYI3_9SPIR</name>
<sequence>MAVADVVSGSKVKKPVQEKTAGEYYKEIYQDHKTGLYGSVIEKYEIVQTVFDHQPYSLGDTEQVFSGIPALLTGCYGEALYYTGQKDKARTVFKYLENHTSVGKNLELKKGSQSDVEKDKIPQSEIISDFSYP</sequence>
<dbReference type="EMBL" id="JAHLFV010000013">
    <property type="protein sequence ID" value="MBU3849064.1"/>
    <property type="molecule type" value="Genomic_DNA"/>
</dbReference>
<evidence type="ECO:0000313" key="2">
    <source>
        <dbReference type="EMBL" id="MBU3849064.1"/>
    </source>
</evidence>
<reference evidence="2" key="1">
    <citation type="journal article" date="2021" name="PeerJ">
        <title>Extensive microbial diversity within the chicken gut microbiome revealed by metagenomics and culture.</title>
        <authorList>
            <person name="Gilroy R."/>
            <person name="Ravi A."/>
            <person name="Getino M."/>
            <person name="Pursley I."/>
            <person name="Horton D.L."/>
            <person name="Alikhan N.F."/>
            <person name="Baker D."/>
            <person name="Gharbi K."/>
            <person name="Hall N."/>
            <person name="Watson M."/>
            <person name="Adriaenssens E.M."/>
            <person name="Foster-Nyarko E."/>
            <person name="Jarju S."/>
            <person name="Secka A."/>
            <person name="Antonio M."/>
            <person name="Oren A."/>
            <person name="Chaudhuri R.R."/>
            <person name="La Ragione R."/>
            <person name="Hildebrand F."/>
            <person name="Pallen M.J."/>
        </authorList>
    </citation>
    <scope>NUCLEOTIDE SEQUENCE</scope>
    <source>
        <strain evidence="2">Gambia15-2214</strain>
    </source>
</reference>
<protein>
    <submittedName>
        <fullName evidence="2">Uncharacterized protein</fullName>
    </submittedName>
</protein>
<evidence type="ECO:0000256" key="1">
    <source>
        <dbReference type="SAM" id="MobiDB-lite"/>
    </source>
</evidence>
<feature type="region of interest" description="Disordered" evidence="1">
    <location>
        <begin position="110"/>
        <end position="133"/>
    </location>
</feature>
<comment type="caution">
    <text evidence="2">The sequence shown here is derived from an EMBL/GenBank/DDBJ whole genome shotgun (WGS) entry which is preliminary data.</text>
</comment>
<organism evidence="2 3">
    <name type="scientific">Candidatus Treponema excrementipullorum</name>
    <dbReference type="NCBI Taxonomy" id="2838768"/>
    <lineage>
        <taxon>Bacteria</taxon>
        <taxon>Pseudomonadati</taxon>
        <taxon>Spirochaetota</taxon>
        <taxon>Spirochaetia</taxon>
        <taxon>Spirochaetales</taxon>
        <taxon>Treponemataceae</taxon>
        <taxon>Treponema</taxon>
    </lineage>
</organism>
<dbReference type="Proteomes" id="UP000823914">
    <property type="component" value="Unassembled WGS sequence"/>
</dbReference>
<reference evidence="2" key="2">
    <citation type="submission" date="2021-04" db="EMBL/GenBank/DDBJ databases">
        <authorList>
            <person name="Gilroy R."/>
        </authorList>
    </citation>
    <scope>NUCLEOTIDE SEQUENCE</scope>
    <source>
        <strain evidence="2">Gambia15-2214</strain>
    </source>
</reference>
<gene>
    <name evidence="2" type="ORF">IAA16_00690</name>
</gene>
<feature type="non-terminal residue" evidence="2">
    <location>
        <position position="133"/>
    </location>
</feature>